<reference evidence="8 10" key="1">
    <citation type="journal article" date="2008" name="Science">
        <title>The Physcomitrella genome reveals evolutionary insights into the conquest of land by plants.</title>
        <authorList>
            <person name="Rensing S."/>
            <person name="Lang D."/>
            <person name="Zimmer A."/>
            <person name="Terry A."/>
            <person name="Salamov A."/>
            <person name="Shapiro H."/>
            <person name="Nishiyama T."/>
            <person name="Perroud P.-F."/>
            <person name="Lindquist E."/>
            <person name="Kamisugi Y."/>
            <person name="Tanahashi T."/>
            <person name="Sakakibara K."/>
            <person name="Fujita T."/>
            <person name="Oishi K."/>
            <person name="Shin-I T."/>
            <person name="Kuroki Y."/>
            <person name="Toyoda A."/>
            <person name="Suzuki Y."/>
            <person name="Hashimoto A."/>
            <person name="Yamaguchi K."/>
            <person name="Sugano A."/>
            <person name="Kohara Y."/>
            <person name="Fujiyama A."/>
            <person name="Anterola A."/>
            <person name="Aoki S."/>
            <person name="Ashton N."/>
            <person name="Barbazuk W.B."/>
            <person name="Barker E."/>
            <person name="Bennetzen J."/>
            <person name="Bezanilla M."/>
            <person name="Blankenship R."/>
            <person name="Cho S.H."/>
            <person name="Dutcher S."/>
            <person name="Estelle M."/>
            <person name="Fawcett J.A."/>
            <person name="Gundlach H."/>
            <person name="Hanada K."/>
            <person name="Heyl A."/>
            <person name="Hicks K.A."/>
            <person name="Hugh J."/>
            <person name="Lohr M."/>
            <person name="Mayer K."/>
            <person name="Melkozernov A."/>
            <person name="Murata T."/>
            <person name="Nelson D."/>
            <person name="Pils B."/>
            <person name="Prigge M."/>
            <person name="Reiss B."/>
            <person name="Renner T."/>
            <person name="Rombauts S."/>
            <person name="Rushton P."/>
            <person name="Sanderfoot A."/>
            <person name="Schween G."/>
            <person name="Shiu S.-H."/>
            <person name="Stueber K."/>
            <person name="Theodoulou F.L."/>
            <person name="Tu H."/>
            <person name="Van de Peer Y."/>
            <person name="Verrier P.J."/>
            <person name="Waters E."/>
            <person name="Wood A."/>
            <person name="Yang L."/>
            <person name="Cove D."/>
            <person name="Cuming A."/>
            <person name="Hasebe M."/>
            <person name="Lucas S."/>
            <person name="Mishler D.B."/>
            <person name="Reski R."/>
            <person name="Grigoriev I."/>
            <person name="Quatrano R.S."/>
            <person name="Boore J.L."/>
        </authorList>
    </citation>
    <scope>NUCLEOTIDE SEQUENCE [LARGE SCALE GENOMIC DNA]</scope>
    <source>
        <strain evidence="9 10">cv. Gransden 2004</strain>
    </source>
</reference>
<dbReference type="Gramene" id="Pp3c10_17120V3.3">
    <property type="protein sequence ID" value="Pp3c10_17120V3.3"/>
    <property type="gene ID" value="Pp3c10_17120"/>
</dbReference>
<dbReference type="FunFam" id="2.120.10.30:FF:000032">
    <property type="entry name" value="Protein STRICTOSIDINE SYNTHASE-LIKE 13"/>
    <property type="match status" value="1"/>
</dbReference>
<feature type="chain" id="PRO_5043158198" description="Strictosidine synthase conserved region domain-containing protein" evidence="6">
    <location>
        <begin position="22"/>
        <end position="413"/>
    </location>
</feature>
<dbReference type="Gramene" id="Pp3c10_17120V3.5">
    <property type="protein sequence ID" value="Pp3c10_17120V3.5"/>
    <property type="gene ID" value="Pp3c10_17120"/>
</dbReference>
<dbReference type="RefSeq" id="XP_024386578.1">
    <property type="nucleotide sequence ID" value="XM_024530810.2"/>
</dbReference>
<dbReference type="GeneID" id="112287625"/>
<reference evidence="8 10" key="2">
    <citation type="journal article" date="2018" name="Plant J.">
        <title>The Physcomitrella patens chromosome-scale assembly reveals moss genome structure and evolution.</title>
        <authorList>
            <person name="Lang D."/>
            <person name="Ullrich K.K."/>
            <person name="Murat F."/>
            <person name="Fuchs J."/>
            <person name="Jenkins J."/>
            <person name="Haas F.B."/>
            <person name="Piednoel M."/>
            <person name="Gundlach H."/>
            <person name="Van Bel M."/>
            <person name="Meyberg R."/>
            <person name="Vives C."/>
            <person name="Morata J."/>
            <person name="Symeonidi A."/>
            <person name="Hiss M."/>
            <person name="Muchero W."/>
            <person name="Kamisugi Y."/>
            <person name="Saleh O."/>
            <person name="Blanc G."/>
            <person name="Decker E.L."/>
            <person name="van Gessel N."/>
            <person name="Grimwood J."/>
            <person name="Hayes R.D."/>
            <person name="Graham S.W."/>
            <person name="Gunter L.E."/>
            <person name="McDaniel S.F."/>
            <person name="Hoernstein S.N.W."/>
            <person name="Larsson A."/>
            <person name="Li F.W."/>
            <person name="Perroud P.F."/>
            <person name="Phillips J."/>
            <person name="Ranjan P."/>
            <person name="Rokshar D.S."/>
            <person name="Rothfels C.J."/>
            <person name="Schneider L."/>
            <person name="Shu S."/>
            <person name="Stevenson D.W."/>
            <person name="Thummler F."/>
            <person name="Tillich M."/>
            <person name="Villarreal Aguilar J.C."/>
            <person name="Widiez T."/>
            <person name="Wong G.K."/>
            <person name="Wymore A."/>
            <person name="Zhang Y."/>
            <person name="Zimmer A.D."/>
            <person name="Quatrano R.S."/>
            <person name="Mayer K.F.X."/>
            <person name="Goodstein D."/>
            <person name="Casacuberta J.M."/>
            <person name="Vandepoele K."/>
            <person name="Reski R."/>
            <person name="Cuming A.C."/>
            <person name="Tuskan G.A."/>
            <person name="Maumus F."/>
            <person name="Salse J."/>
            <person name="Schmutz J."/>
            <person name="Rensing S.A."/>
        </authorList>
    </citation>
    <scope>NUCLEOTIDE SEQUENCE [LARGE SCALE GENOMIC DNA]</scope>
    <source>
        <strain evidence="9 10">cv. Gransden 2004</strain>
    </source>
</reference>
<dbReference type="Pfam" id="PF20067">
    <property type="entry name" value="SSL_N"/>
    <property type="match status" value="1"/>
</dbReference>
<feature type="domain" description="Strictosidine synthase conserved region" evidence="7">
    <location>
        <begin position="184"/>
        <end position="270"/>
    </location>
</feature>
<sequence length="413" mass="46279">MTPLTMVSLFVATGVAWFLSADPMKLSMGRGISHFNPQYVEPTPAHVFKDFPRDNQNKLQNGEIVGRGQFLGPESLTFDAQGRGPYTGVSDGRILRYDGPERGWTTFAYTSKNRSEVCAPKTSLAPNFAFEHVCGRPLGLRFHKETGDLWIADAYLGILKVGPEGGHAEVVLNEIEGVPMKFLNDLDFDDEGNLYFTDSSTRWQRRQFLHSVMEADDTARFIKYNLATKEATVLIDHLRFSNGVAVSKDGTFVVVAECRTGILWRYWLKGSKAGTHELFADLPGWPDNVRCNEAGDFWVALHARRCWSEEFLTKHPWIRYLIIRLPVPVQYVYKLLTGKPSGMILRYGPDGAVKEVLEDQEGKVVKMVSEVEEHDGKLYIGSVLLPYIVIYTLPPPATPATTPAEESTPLSSE</sequence>
<dbReference type="GO" id="GO:0016787">
    <property type="term" value="F:hydrolase activity"/>
    <property type="evidence" value="ECO:0000318"/>
    <property type="project" value="GO_Central"/>
</dbReference>
<evidence type="ECO:0000256" key="3">
    <source>
        <dbReference type="ARBA" id="ARBA00022554"/>
    </source>
</evidence>
<keyword evidence="4 6" id="KW-0732">Signal</keyword>
<dbReference type="EnsemblPlants" id="Pp3c10_17120V3.3">
    <property type="protein sequence ID" value="Pp3c10_17120V3.3"/>
    <property type="gene ID" value="Pp3c10_17120"/>
</dbReference>
<dbReference type="PANTHER" id="PTHR10426">
    <property type="entry name" value="STRICTOSIDINE SYNTHASE-RELATED"/>
    <property type="match status" value="1"/>
</dbReference>
<dbReference type="STRING" id="3218.A0A2K1JZD6"/>
<evidence type="ECO:0000313" key="8">
    <source>
        <dbReference type="EMBL" id="PNR46886.1"/>
    </source>
</evidence>
<evidence type="ECO:0000256" key="1">
    <source>
        <dbReference type="ARBA" id="ARBA00004116"/>
    </source>
</evidence>
<evidence type="ECO:0000259" key="7">
    <source>
        <dbReference type="Pfam" id="PF03088"/>
    </source>
</evidence>
<dbReference type="EnsemblPlants" id="Pp3c10_17120V3.1">
    <property type="protein sequence ID" value="Pp3c10_17120V3.1"/>
    <property type="gene ID" value="Pp3c10_17120"/>
</dbReference>
<dbReference type="EnsemblPlants" id="Pp3c10_17120V3.5">
    <property type="protein sequence ID" value="Pp3c10_17120V3.5"/>
    <property type="gene ID" value="Pp3c10_17120"/>
</dbReference>
<dbReference type="EnsemblPlants" id="Pp3c10_17120V3.4">
    <property type="protein sequence ID" value="Pp3c10_17120V3.4"/>
    <property type="gene ID" value="Pp3c10_17120"/>
</dbReference>
<evidence type="ECO:0000256" key="2">
    <source>
        <dbReference type="ARBA" id="ARBA00009191"/>
    </source>
</evidence>
<dbReference type="Gramene" id="Pp3c10_17120V3.1">
    <property type="protein sequence ID" value="Pp3c10_17120V3.1"/>
    <property type="gene ID" value="Pp3c10_17120"/>
</dbReference>
<dbReference type="Pfam" id="PF03088">
    <property type="entry name" value="Str_synth"/>
    <property type="match status" value="1"/>
</dbReference>
<evidence type="ECO:0000313" key="10">
    <source>
        <dbReference type="Proteomes" id="UP000006727"/>
    </source>
</evidence>
<dbReference type="InterPro" id="IPR018119">
    <property type="entry name" value="Strictosidine_synth_cons-reg"/>
</dbReference>
<evidence type="ECO:0000313" key="9">
    <source>
        <dbReference type="EnsemblPlants" id="Pp3c10_17120V3.1"/>
    </source>
</evidence>
<dbReference type="PaxDb" id="3218-PP1S381_16V6.1"/>
<dbReference type="GO" id="GO:0005773">
    <property type="term" value="C:vacuole"/>
    <property type="evidence" value="ECO:0007669"/>
    <property type="project" value="UniProtKB-SubCell"/>
</dbReference>
<dbReference type="Gramene" id="Pp3c10_17120V3.2">
    <property type="protein sequence ID" value="Pp3c10_17120V3.2"/>
    <property type="gene ID" value="Pp3c10_17120"/>
</dbReference>
<dbReference type="EnsemblPlants" id="Pp3c10_17120V3.2">
    <property type="protein sequence ID" value="Pp3c10_17120V3.2"/>
    <property type="gene ID" value="Pp3c10_17120"/>
</dbReference>
<comment type="similarity">
    <text evidence="2">Belongs to the strictosidine synthase family.</text>
</comment>
<dbReference type="Gramene" id="Pp3c10_17120V3.4">
    <property type="protein sequence ID" value="Pp3c10_17120V3.4"/>
    <property type="gene ID" value="Pp3c10_17120"/>
</dbReference>
<dbReference type="InterPro" id="IPR011042">
    <property type="entry name" value="6-blade_b-propeller_TolB-like"/>
</dbReference>
<dbReference type="RefSeq" id="XP_024386577.1">
    <property type="nucleotide sequence ID" value="XM_024530809.2"/>
</dbReference>
<accession>A0A2K1JZD6</accession>
<proteinExistence type="inferred from homology"/>
<evidence type="ECO:0000256" key="5">
    <source>
        <dbReference type="ARBA" id="ARBA00023180"/>
    </source>
</evidence>
<comment type="subcellular location">
    <subcellularLocation>
        <location evidence="1">Vacuole</location>
    </subcellularLocation>
</comment>
<dbReference type="SUPFAM" id="SSF63829">
    <property type="entry name" value="Calcium-dependent phosphotriesterase"/>
    <property type="match status" value="1"/>
</dbReference>
<protein>
    <recommendedName>
        <fullName evidence="7">Strictosidine synthase conserved region domain-containing protein</fullName>
    </recommendedName>
</protein>
<keyword evidence="3" id="KW-0926">Vacuole</keyword>
<reference evidence="9" key="3">
    <citation type="submission" date="2020-12" db="UniProtKB">
        <authorList>
            <consortium name="EnsemblPlants"/>
        </authorList>
    </citation>
    <scope>IDENTIFICATION</scope>
</reference>
<dbReference type="EMBL" id="ABEU02000010">
    <property type="protein sequence ID" value="PNR46886.1"/>
    <property type="molecule type" value="Genomic_DNA"/>
</dbReference>
<feature type="signal peptide" evidence="6">
    <location>
        <begin position="1"/>
        <end position="21"/>
    </location>
</feature>
<organism evidence="8">
    <name type="scientific">Physcomitrium patens</name>
    <name type="common">Spreading-leaved earth moss</name>
    <name type="synonym">Physcomitrella patens</name>
    <dbReference type="NCBI Taxonomy" id="3218"/>
    <lineage>
        <taxon>Eukaryota</taxon>
        <taxon>Viridiplantae</taxon>
        <taxon>Streptophyta</taxon>
        <taxon>Embryophyta</taxon>
        <taxon>Bryophyta</taxon>
        <taxon>Bryophytina</taxon>
        <taxon>Bryopsida</taxon>
        <taxon>Funariidae</taxon>
        <taxon>Funariales</taxon>
        <taxon>Funariaceae</taxon>
        <taxon>Physcomitrium</taxon>
    </lineage>
</organism>
<dbReference type="FunCoup" id="A0A2K1JZD6">
    <property type="interactions" value="2252"/>
</dbReference>
<dbReference type="PANTHER" id="PTHR10426:SF106">
    <property type="entry name" value="PROTEIN STRICTOSIDINE SYNTHASE-LIKE 3"/>
    <property type="match status" value="1"/>
</dbReference>
<dbReference type="Proteomes" id="UP000006727">
    <property type="component" value="Chromosome 10"/>
</dbReference>
<dbReference type="AlphaFoldDB" id="A0A2K1JZD6"/>
<name>A0A2K1JZD6_PHYPA</name>
<keyword evidence="5" id="KW-0325">Glycoprotein</keyword>
<dbReference type="Gene3D" id="2.120.10.30">
    <property type="entry name" value="TolB, C-terminal domain"/>
    <property type="match status" value="1"/>
</dbReference>
<keyword evidence="10" id="KW-1185">Reference proteome</keyword>
<dbReference type="OMA" id="RGMIIRY"/>
<evidence type="ECO:0000256" key="6">
    <source>
        <dbReference type="SAM" id="SignalP"/>
    </source>
</evidence>
<evidence type="ECO:0000256" key="4">
    <source>
        <dbReference type="ARBA" id="ARBA00022729"/>
    </source>
</evidence>
<gene>
    <name evidence="9" type="primary">LOC112287625</name>
    <name evidence="8" type="ORF">PHYPA_014006</name>
</gene>